<dbReference type="InterPro" id="IPR036922">
    <property type="entry name" value="Rieske_2Fe-2S_sf"/>
</dbReference>
<keyword evidence="4" id="KW-0479">Metal-binding</keyword>
<feature type="region of interest" description="Disordered" evidence="10">
    <location>
        <begin position="64"/>
        <end position="111"/>
    </location>
</feature>
<dbReference type="GO" id="GO:0016705">
    <property type="term" value="F:oxidoreductase activity, acting on paired donors, with incorporation or reduction of molecular oxygen"/>
    <property type="evidence" value="ECO:0007669"/>
    <property type="project" value="UniProtKB-ARBA"/>
</dbReference>
<dbReference type="SUPFAM" id="SSF50022">
    <property type="entry name" value="ISP domain"/>
    <property type="match status" value="1"/>
</dbReference>
<reference evidence="12" key="1">
    <citation type="submission" date="2021-01" db="EMBL/GenBank/DDBJ databases">
        <title>Whole genome shotgun sequence of Acrocarpospora phusangensis NBRC 108782.</title>
        <authorList>
            <person name="Komaki H."/>
            <person name="Tamura T."/>
        </authorList>
    </citation>
    <scope>NUCLEOTIDE SEQUENCE</scope>
    <source>
        <strain evidence="12">NBRC 108782</strain>
    </source>
</reference>
<feature type="domain" description="Rieske" evidence="11">
    <location>
        <begin position="111"/>
        <end position="203"/>
    </location>
</feature>
<keyword evidence="5" id="KW-0408">Iron</keyword>
<dbReference type="GO" id="GO:0051537">
    <property type="term" value="F:2 iron, 2 sulfur cluster binding"/>
    <property type="evidence" value="ECO:0007669"/>
    <property type="project" value="UniProtKB-KW"/>
</dbReference>
<evidence type="ECO:0000256" key="3">
    <source>
        <dbReference type="ARBA" id="ARBA00022714"/>
    </source>
</evidence>
<dbReference type="PROSITE" id="PS51296">
    <property type="entry name" value="RIESKE"/>
    <property type="match status" value="1"/>
</dbReference>
<dbReference type="GO" id="GO:0004497">
    <property type="term" value="F:monooxygenase activity"/>
    <property type="evidence" value="ECO:0007669"/>
    <property type="project" value="UniProtKB-ARBA"/>
</dbReference>
<evidence type="ECO:0000256" key="7">
    <source>
        <dbReference type="ARBA" id="ARBA00023157"/>
    </source>
</evidence>
<evidence type="ECO:0000256" key="10">
    <source>
        <dbReference type="SAM" id="MobiDB-lite"/>
    </source>
</evidence>
<sequence length="204" mass="20439">MEGVTMDSSGNSLPITEMSSTMSSSTMNSATAERLEPTRRAVVLGVGGAGLAVALTACTGYQSGGGTVAEPQDPPADDPPGNDPPAGEVTGDGTGTEEEEPPPAEEEPPAAAFAKTADIPEGGGKIFESEKIVITQPTAGQFKCFTAVCTHQGCTVASISNGTINCPCHGSRFKIEDGSVAGGPAKGPLEEKKISVTGDSIALG</sequence>
<dbReference type="CDD" id="cd03467">
    <property type="entry name" value="Rieske"/>
    <property type="match status" value="1"/>
</dbReference>
<comment type="caution">
    <text evidence="12">The sequence shown here is derived from an EMBL/GenBank/DDBJ whole genome shotgun (WGS) entry which is preliminary data.</text>
</comment>
<feature type="compositionally biased region" description="Pro residues" evidence="10">
    <location>
        <begin position="72"/>
        <end position="83"/>
    </location>
</feature>
<evidence type="ECO:0000256" key="8">
    <source>
        <dbReference type="ARBA" id="ARBA00029586"/>
    </source>
</evidence>
<comment type="function">
    <text evidence="1">Iron-sulfur subunit of the cytochrome bc1 complex, an essential component of the respiratory electron transport chain required for ATP synthesis. The bc1 complex catalyzes the oxidation of menaquinol and the reduction of cytochrome c in the respiratory chain. The bc1 complex operates through a Q-cycle mechanism that couples electron transfer to generation of the proton gradient that drives ATP synthesis.</text>
</comment>
<feature type="compositionally biased region" description="Acidic residues" evidence="10">
    <location>
        <begin position="95"/>
        <end position="108"/>
    </location>
</feature>
<dbReference type="InterPro" id="IPR017941">
    <property type="entry name" value="Rieske_2Fe-2S"/>
</dbReference>
<feature type="compositionally biased region" description="Polar residues" evidence="10">
    <location>
        <begin position="1"/>
        <end position="14"/>
    </location>
</feature>
<dbReference type="GO" id="GO:0046872">
    <property type="term" value="F:metal ion binding"/>
    <property type="evidence" value="ECO:0007669"/>
    <property type="project" value="UniProtKB-KW"/>
</dbReference>
<keyword evidence="6" id="KW-0411">Iron-sulfur</keyword>
<feature type="region of interest" description="Disordered" evidence="10">
    <location>
        <begin position="1"/>
        <end position="34"/>
    </location>
</feature>
<dbReference type="InterPro" id="IPR014349">
    <property type="entry name" value="Rieske_Fe-S_prot"/>
</dbReference>
<comment type="cofactor">
    <cofactor evidence="9">
        <name>[2Fe-2S] cluster</name>
        <dbReference type="ChEBI" id="CHEBI:190135"/>
    </cofactor>
</comment>
<organism evidence="12 13">
    <name type="scientific">Acrocarpospora phusangensis</name>
    <dbReference type="NCBI Taxonomy" id="1070424"/>
    <lineage>
        <taxon>Bacteria</taxon>
        <taxon>Bacillati</taxon>
        <taxon>Actinomycetota</taxon>
        <taxon>Actinomycetes</taxon>
        <taxon>Streptosporangiales</taxon>
        <taxon>Streptosporangiaceae</taxon>
        <taxon>Acrocarpospora</taxon>
    </lineage>
</organism>
<dbReference type="AlphaFoldDB" id="A0A919QIZ9"/>
<evidence type="ECO:0000256" key="9">
    <source>
        <dbReference type="ARBA" id="ARBA00034078"/>
    </source>
</evidence>
<keyword evidence="7" id="KW-1015">Disulfide bond</keyword>
<dbReference type="Pfam" id="PF00355">
    <property type="entry name" value="Rieske"/>
    <property type="match status" value="1"/>
</dbReference>
<evidence type="ECO:0000256" key="1">
    <source>
        <dbReference type="ARBA" id="ARBA00002494"/>
    </source>
</evidence>
<evidence type="ECO:0000256" key="2">
    <source>
        <dbReference type="ARBA" id="ARBA00015816"/>
    </source>
</evidence>
<gene>
    <name evidence="12" type="ORF">Aph01nite_66150</name>
</gene>
<dbReference type="Gene3D" id="2.102.10.10">
    <property type="entry name" value="Rieske [2Fe-2S] iron-sulphur domain"/>
    <property type="match status" value="1"/>
</dbReference>
<evidence type="ECO:0000256" key="4">
    <source>
        <dbReference type="ARBA" id="ARBA00022723"/>
    </source>
</evidence>
<proteinExistence type="predicted"/>
<evidence type="ECO:0000259" key="11">
    <source>
        <dbReference type="PROSITE" id="PS51296"/>
    </source>
</evidence>
<evidence type="ECO:0000256" key="6">
    <source>
        <dbReference type="ARBA" id="ARBA00023014"/>
    </source>
</evidence>
<evidence type="ECO:0000313" key="12">
    <source>
        <dbReference type="EMBL" id="GIH28305.1"/>
    </source>
</evidence>
<dbReference type="EMBL" id="BOOA01000077">
    <property type="protein sequence ID" value="GIH28305.1"/>
    <property type="molecule type" value="Genomic_DNA"/>
</dbReference>
<dbReference type="Proteomes" id="UP000640052">
    <property type="component" value="Unassembled WGS sequence"/>
</dbReference>
<dbReference type="PANTHER" id="PTHR10134">
    <property type="entry name" value="CYTOCHROME B-C1 COMPLEX SUBUNIT RIESKE, MITOCHONDRIAL"/>
    <property type="match status" value="1"/>
</dbReference>
<dbReference type="GO" id="GO:0016020">
    <property type="term" value="C:membrane"/>
    <property type="evidence" value="ECO:0007669"/>
    <property type="project" value="InterPro"/>
</dbReference>
<feature type="compositionally biased region" description="Low complexity" evidence="10">
    <location>
        <begin position="18"/>
        <end position="32"/>
    </location>
</feature>
<dbReference type="PRINTS" id="PR00162">
    <property type="entry name" value="RIESKE"/>
</dbReference>
<keyword evidence="13" id="KW-1185">Reference proteome</keyword>
<evidence type="ECO:0000313" key="13">
    <source>
        <dbReference type="Proteomes" id="UP000640052"/>
    </source>
</evidence>
<keyword evidence="3" id="KW-0001">2Fe-2S</keyword>
<name>A0A919QIZ9_9ACTN</name>
<dbReference type="InterPro" id="IPR005805">
    <property type="entry name" value="Rieske_Fe-S_prot_C"/>
</dbReference>
<accession>A0A919QIZ9</accession>
<protein>
    <recommendedName>
        <fullName evidence="2">Cytochrome bc1 complex Rieske iron-sulfur subunit</fullName>
    </recommendedName>
    <alternativeName>
        <fullName evidence="8">Cytochrome bc1 reductase complex subunit QcrA</fullName>
    </alternativeName>
</protein>
<evidence type="ECO:0000256" key="5">
    <source>
        <dbReference type="ARBA" id="ARBA00023004"/>
    </source>
</evidence>
<dbReference type="FunFam" id="2.102.10.10:FF:000016">
    <property type="entry name" value="Nitrite reductase/ring-hydroxylating ferredoxin subunit"/>
    <property type="match status" value="1"/>
</dbReference>